<evidence type="ECO:0000256" key="6">
    <source>
        <dbReference type="ARBA" id="ARBA00055534"/>
    </source>
</evidence>
<sequence>MNILKTLFFLCLLMMGVMGIKGGTDVEEPIPYMAAIYVNNAYVCGGVIIDPKWVLSSARCVANYESDPSDVSIRPGIFNLNIRDPEYKADKIIIHKNYAFIYNDISLVRVSKEMQFNKYIGSIKLPDFVTEPGAHLLVTGFGQSDMNSDNINHLQALNMTTISKDECNKNRRRKVTEDQICAFGDKPGTNVCKGDYGSPMVDTAKKVVIAIVSTPTCGRKIPSIFTNLVYYKNWIGGVMEDNQK</sequence>
<dbReference type="PRINTS" id="PR00722">
    <property type="entry name" value="CHYMOTRYPSIN"/>
</dbReference>
<dbReference type="InterPro" id="IPR043504">
    <property type="entry name" value="Peptidase_S1_PA_chymotrypsin"/>
</dbReference>
<evidence type="ECO:0000256" key="2">
    <source>
        <dbReference type="ARBA" id="ARBA00022656"/>
    </source>
</evidence>
<evidence type="ECO:0000256" key="3">
    <source>
        <dbReference type="ARBA" id="ARBA00023157"/>
    </source>
</evidence>
<comment type="similarity">
    <text evidence="5">Belongs to the peptidase S1 family. CLIP subfamily.</text>
</comment>
<comment type="caution">
    <text evidence="10">The sequence shown here is derived from an EMBL/GenBank/DDBJ whole genome shotgun (WGS) entry which is preliminary data.</text>
</comment>
<dbReference type="PANTHER" id="PTHR24256">
    <property type="entry name" value="TRYPTASE-RELATED"/>
    <property type="match status" value="1"/>
</dbReference>
<protein>
    <recommendedName>
        <fullName evidence="9">Peptidase S1 domain-containing protein</fullName>
    </recommendedName>
</protein>
<name>A0AAV1JID0_9NEOP</name>
<keyword evidence="3" id="KW-1015">Disulfide bond</keyword>
<dbReference type="SUPFAM" id="SSF50494">
    <property type="entry name" value="Trypsin-like serine proteases"/>
    <property type="match status" value="1"/>
</dbReference>
<keyword evidence="7" id="KW-1205">Fibrinolytic toxin</keyword>
<comment type="function">
    <text evidence="6">Fibrinolytic activity; shows preferential cleavage of Arg-Gly bonds in all three fibrinogen chains. Contact with the caterpillars causes severe bleeding, due the anticoagulant effect of the protein.</text>
</comment>
<dbReference type="GO" id="GO:0006508">
    <property type="term" value="P:proteolysis"/>
    <property type="evidence" value="ECO:0007669"/>
    <property type="project" value="InterPro"/>
</dbReference>
<comment type="subcellular location">
    <subcellularLocation>
        <location evidence="1">Secreted</location>
        <location evidence="1">Extracellular space</location>
    </subcellularLocation>
</comment>
<feature type="chain" id="PRO_5044021629" description="Peptidase S1 domain-containing protein" evidence="8">
    <location>
        <begin position="20"/>
        <end position="244"/>
    </location>
</feature>
<evidence type="ECO:0000256" key="8">
    <source>
        <dbReference type="SAM" id="SignalP"/>
    </source>
</evidence>
<accession>A0AAV1JID0</accession>
<proteinExistence type="inferred from homology"/>
<keyword evidence="11" id="KW-1185">Reference proteome</keyword>
<keyword evidence="4" id="KW-1199">Hemostasis impairing toxin</keyword>
<evidence type="ECO:0000256" key="1">
    <source>
        <dbReference type="ARBA" id="ARBA00004239"/>
    </source>
</evidence>
<evidence type="ECO:0000313" key="10">
    <source>
        <dbReference type="EMBL" id="CAK1548140.1"/>
    </source>
</evidence>
<evidence type="ECO:0000256" key="4">
    <source>
        <dbReference type="ARBA" id="ARBA00023240"/>
    </source>
</evidence>
<evidence type="ECO:0000259" key="9">
    <source>
        <dbReference type="PROSITE" id="PS50240"/>
    </source>
</evidence>
<gene>
    <name evidence="10" type="ORF">LNINA_LOCUS7560</name>
</gene>
<dbReference type="Pfam" id="PF00089">
    <property type="entry name" value="Trypsin"/>
    <property type="match status" value="1"/>
</dbReference>
<feature type="signal peptide" evidence="8">
    <location>
        <begin position="1"/>
        <end position="19"/>
    </location>
</feature>
<dbReference type="AlphaFoldDB" id="A0AAV1JID0"/>
<dbReference type="Proteomes" id="UP001497472">
    <property type="component" value="Unassembled WGS sequence"/>
</dbReference>
<evidence type="ECO:0000256" key="5">
    <source>
        <dbReference type="ARBA" id="ARBA00024195"/>
    </source>
</evidence>
<dbReference type="InterPro" id="IPR001254">
    <property type="entry name" value="Trypsin_dom"/>
</dbReference>
<dbReference type="FunFam" id="2.40.10.10:FF:000068">
    <property type="entry name" value="transmembrane protease serine 2"/>
    <property type="match status" value="1"/>
</dbReference>
<dbReference type="GO" id="GO:0005576">
    <property type="term" value="C:extracellular region"/>
    <property type="evidence" value="ECO:0007669"/>
    <property type="project" value="UniProtKB-SubCell"/>
</dbReference>
<keyword evidence="8" id="KW-0732">Signal</keyword>
<dbReference type="InterPro" id="IPR051487">
    <property type="entry name" value="Ser/Thr_Proteases_Immune/Dev"/>
</dbReference>
<dbReference type="SMART" id="SM00020">
    <property type="entry name" value="Tryp_SPc"/>
    <property type="match status" value="1"/>
</dbReference>
<reference evidence="10 11" key="1">
    <citation type="submission" date="2023-11" db="EMBL/GenBank/DDBJ databases">
        <authorList>
            <person name="Okamura Y."/>
        </authorList>
    </citation>
    <scope>NUCLEOTIDE SEQUENCE [LARGE SCALE GENOMIC DNA]</scope>
</reference>
<keyword evidence="2" id="KW-0800">Toxin</keyword>
<evidence type="ECO:0000256" key="7">
    <source>
        <dbReference type="ARBA" id="ARBA00084094"/>
    </source>
</evidence>
<dbReference type="PROSITE" id="PS50240">
    <property type="entry name" value="TRYPSIN_DOM"/>
    <property type="match status" value="1"/>
</dbReference>
<organism evidence="10 11">
    <name type="scientific">Leptosia nina</name>
    <dbReference type="NCBI Taxonomy" id="320188"/>
    <lineage>
        <taxon>Eukaryota</taxon>
        <taxon>Metazoa</taxon>
        <taxon>Ecdysozoa</taxon>
        <taxon>Arthropoda</taxon>
        <taxon>Hexapoda</taxon>
        <taxon>Insecta</taxon>
        <taxon>Pterygota</taxon>
        <taxon>Neoptera</taxon>
        <taxon>Endopterygota</taxon>
        <taxon>Lepidoptera</taxon>
        <taxon>Glossata</taxon>
        <taxon>Ditrysia</taxon>
        <taxon>Papilionoidea</taxon>
        <taxon>Pieridae</taxon>
        <taxon>Pierinae</taxon>
        <taxon>Leptosia</taxon>
    </lineage>
</organism>
<dbReference type="GO" id="GO:0090729">
    <property type="term" value="F:toxin activity"/>
    <property type="evidence" value="ECO:0007669"/>
    <property type="project" value="UniProtKB-KW"/>
</dbReference>
<feature type="domain" description="Peptidase S1" evidence="9">
    <location>
        <begin position="20"/>
        <end position="240"/>
    </location>
</feature>
<dbReference type="GO" id="GO:0004252">
    <property type="term" value="F:serine-type endopeptidase activity"/>
    <property type="evidence" value="ECO:0007669"/>
    <property type="project" value="InterPro"/>
</dbReference>
<dbReference type="Gene3D" id="2.40.10.10">
    <property type="entry name" value="Trypsin-like serine proteases"/>
    <property type="match status" value="1"/>
</dbReference>
<dbReference type="CDD" id="cd00190">
    <property type="entry name" value="Tryp_SPc"/>
    <property type="match status" value="1"/>
</dbReference>
<dbReference type="EMBL" id="CAVLEF010000010">
    <property type="protein sequence ID" value="CAK1548140.1"/>
    <property type="molecule type" value="Genomic_DNA"/>
</dbReference>
<evidence type="ECO:0000313" key="11">
    <source>
        <dbReference type="Proteomes" id="UP001497472"/>
    </source>
</evidence>
<dbReference type="InterPro" id="IPR009003">
    <property type="entry name" value="Peptidase_S1_PA"/>
</dbReference>
<dbReference type="InterPro" id="IPR001314">
    <property type="entry name" value="Peptidase_S1A"/>
</dbReference>